<dbReference type="EMBL" id="KN848805">
    <property type="protein sequence ID" value="KIR76360.1"/>
    <property type="molecule type" value="Genomic_DNA"/>
</dbReference>
<evidence type="ECO:0000313" key="1">
    <source>
        <dbReference type="EMBL" id="KIR76360.1"/>
    </source>
</evidence>
<evidence type="ECO:0000313" key="2">
    <source>
        <dbReference type="Proteomes" id="UP000054272"/>
    </source>
</evidence>
<dbReference type="Proteomes" id="UP000054272">
    <property type="component" value="Unassembled WGS sequence"/>
</dbReference>
<dbReference type="Pfam" id="PF18758">
    <property type="entry name" value="KDZ"/>
    <property type="match status" value="1"/>
</dbReference>
<name>A0ABR5BL34_9TREE</name>
<reference evidence="1 2" key="1">
    <citation type="submission" date="2015-01" db="EMBL/GenBank/DDBJ databases">
        <title>The Genome Sequence of Cryptococcus gattii EJB2.</title>
        <authorList>
            <consortium name="The Broad Institute Genomics Platform"/>
            <person name="Cuomo C."/>
            <person name="Litvintseva A."/>
            <person name="Chen Y."/>
            <person name="Heitman J."/>
            <person name="Sun S."/>
            <person name="Springer D."/>
            <person name="Dromer F."/>
            <person name="Young S."/>
            <person name="Zeng Q."/>
            <person name="Gargeya S."/>
            <person name="Abouelleil A."/>
            <person name="Alvarado L."/>
            <person name="Chapman S.B."/>
            <person name="Gainer-Dewar J."/>
            <person name="Goldberg J."/>
            <person name="Griggs A."/>
            <person name="Gujja S."/>
            <person name="Hansen M."/>
            <person name="Howarth C."/>
            <person name="Imamovic A."/>
            <person name="Larimer J."/>
            <person name="Murphy C."/>
            <person name="Naylor J."/>
            <person name="Pearson M."/>
            <person name="Priest M."/>
            <person name="Roberts A."/>
            <person name="Saif S."/>
            <person name="Shea T."/>
            <person name="Sykes S."/>
            <person name="Wortman J."/>
            <person name="Nusbaum C."/>
            <person name="Birren B."/>
        </authorList>
    </citation>
    <scope>NUCLEOTIDE SEQUENCE [LARGE SCALE GENOMIC DNA]</scope>
    <source>
        <strain evidence="1 2">EJB2</strain>
    </source>
</reference>
<accession>A0ABR5BL34</accession>
<protein>
    <submittedName>
        <fullName evidence="1">Uncharacterized protein</fullName>
    </submittedName>
</protein>
<proteinExistence type="predicted"/>
<sequence>MYYPIALFDFMFAEVAGEDAKIGLLYYIYWNFEALLKKREIFLTEHEKGHPKCAVAVFHAYAHNWQ</sequence>
<keyword evidence="2" id="KW-1185">Reference proteome</keyword>
<dbReference type="InterPro" id="IPR040521">
    <property type="entry name" value="KDZ"/>
</dbReference>
<organism evidence="1 2">
    <name type="scientific">Cryptococcus gattii EJB2</name>
    <dbReference type="NCBI Taxonomy" id="1296103"/>
    <lineage>
        <taxon>Eukaryota</taxon>
        <taxon>Fungi</taxon>
        <taxon>Dikarya</taxon>
        <taxon>Basidiomycota</taxon>
        <taxon>Agaricomycotina</taxon>
        <taxon>Tremellomycetes</taxon>
        <taxon>Tremellales</taxon>
        <taxon>Cryptococcaceae</taxon>
        <taxon>Cryptococcus</taxon>
        <taxon>Cryptococcus gattii species complex</taxon>
    </lineage>
</organism>
<gene>
    <name evidence="1" type="ORF">I306_06695</name>
</gene>